<organism evidence="2 3">
    <name type="scientific">Rhizoclosmatium globosum</name>
    <dbReference type="NCBI Taxonomy" id="329046"/>
    <lineage>
        <taxon>Eukaryota</taxon>
        <taxon>Fungi</taxon>
        <taxon>Fungi incertae sedis</taxon>
        <taxon>Chytridiomycota</taxon>
        <taxon>Chytridiomycota incertae sedis</taxon>
        <taxon>Chytridiomycetes</taxon>
        <taxon>Chytridiales</taxon>
        <taxon>Chytriomycetaceae</taxon>
        <taxon>Rhizoclosmatium</taxon>
    </lineage>
</organism>
<evidence type="ECO:0000313" key="2">
    <source>
        <dbReference type="EMBL" id="ORY52629.1"/>
    </source>
</evidence>
<feature type="transmembrane region" description="Helical" evidence="1">
    <location>
        <begin position="143"/>
        <end position="162"/>
    </location>
</feature>
<sequence length="184" mass="20821">MTEQYRRRGRASLKMLDLVHVQGSRLIRAMFFILSVSFLYKTYEWLIAKPDSSLSILPIFGGISSEKLSSTTASKILQTPVFVLCFVIIGLIFWPIGLCYAQINEGSRIAAVLGLVATLNMVTLRTGIQYLQHSPLDSVSRAISYQLVEIFAYFAITVYFMLSSIQPGRLENFVRKTNFRTLCM</sequence>
<feature type="transmembrane region" description="Helical" evidence="1">
    <location>
        <begin position="109"/>
        <end position="131"/>
    </location>
</feature>
<keyword evidence="1" id="KW-0812">Transmembrane</keyword>
<keyword evidence="1" id="KW-0472">Membrane</keyword>
<keyword evidence="3" id="KW-1185">Reference proteome</keyword>
<evidence type="ECO:0000256" key="1">
    <source>
        <dbReference type="SAM" id="Phobius"/>
    </source>
</evidence>
<name>A0A1Y2D011_9FUNG</name>
<accession>A0A1Y2D011</accession>
<proteinExistence type="predicted"/>
<keyword evidence="1" id="KW-1133">Transmembrane helix</keyword>
<dbReference type="OrthoDB" id="2160657at2759"/>
<dbReference type="EMBL" id="MCGO01000003">
    <property type="protein sequence ID" value="ORY52629.1"/>
    <property type="molecule type" value="Genomic_DNA"/>
</dbReference>
<evidence type="ECO:0000313" key="3">
    <source>
        <dbReference type="Proteomes" id="UP000193642"/>
    </source>
</evidence>
<dbReference type="AlphaFoldDB" id="A0A1Y2D011"/>
<dbReference type="Proteomes" id="UP000193642">
    <property type="component" value="Unassembled WGS sequence"/>
</dbReference>
<reference evidence="2 3" key="1">
    <citation type="submission" date="2016-07" db="EMBL/GenBank/DDBJ databases">
        <title>Pervasive Adenine N6-methylation of Active Genes in Fungi.</title>
        <authorList>
            <consortium name="DOE Joint Genome Institute"/>
            <person name="Mondo S.J."/>
            <person name="Dannebaum R.O."/>
            <person name="Kuo R.C."/>
            <person name="Labutti K."/>
            <person name="Haridas S."/>
            <person name="Kuo A."/>
            <person name="Salamov A."/>
            <person name="Ahrendt S.R."/>
            <person name="Lipzen A."/>
            <person name="Sullivan W."/>
            <person name="Andreopoulos W.B."/>
            <person name="Clum A."/>
            <person name="Lindquist E."/>
            <person name="Daum C."/>
            <person name="Ramamoorthy G.K."/>
            <person name="Gryganskyi A."/>
            <person name="Culley D."/>
            <person name="Magnuson J.K."/>
            <person name="James T.Y."/>
            <person name="O'Malley M.A."/>
            <person name="Stajich J.E."/>
            <person name="Spatafora J.W."/>
            <person name="Visel A."/>
            <person name="Grigoriev I.V."/>
        </authorList>
    </citation>
    <scope>NUCLEOTIDE SEQUENCE [LARGE SCALE GENOMIC DNA]</scope>
    <source>
        <strain evidence="2 3">JEL800</strain>
    </source>
</reference>
<feature type="transmembrane region" description="Helical" evidence="1">
    <location>
        <begin position="26"/>
        <end position="43"/>
    </location>
</feature>
<feature type="transmembrane region" description="Helical" evidence="1">
    <location>
        <begin position="76"/>
        <end position="97"/>
    </location>
</feature>
<gene>
    <name evidence="2" type="ORF">BCR33DRAFT_324696</name>
</gene>
<protein>
    <submittedName>
        <fullName evidence="2">Uncharacterized protein</fullName>
    </submittedName>
</protein>
<comment type="caution">
    <text evidence="2">The sequence shown here is derived from an EMBL/GenBank/DDBJ whole genome shotgun (WGS) entry which is preliminary data.</text>
</comment>